<dbReference type="GO" id="GO:0008270">
    <property type="term" value="F:zinc ion binding"/>
    <property type="evidence" value="ECO:0007669"/>
    <property type="project" value="UniProtKB-KW"/>
</dbReference>
<dbReference type="Gene3D" id="3.40.50.300">
    <property type="entry name" value="P-loop containing nucleotide triphosphate hydrolases"/>
    <property type="match status" value="1"/>
</dbReference>
<dbReference type="EMBL" id="JAIHNG010000067">
    <property type="protein sequence ID" value="KAI5962712.1"/>
    <property type="molecule type" value="Genomic_DNA"/>
</dbReference>
<dbReference type="CDD" id="cd18793">
    <property type="entry name" value="SF2_C_SNF"/>
    <property type="match status" value="1"/>
</dbReference>
<evidence type="ECO:0000256" key="6">
    <source>
        <dbReference type="ARBA" id="ARBA00022806"/>
    </source>
</evidence>
<dbReference type="GO" id="GO:0005524">
    <property type="term" value="F:ATP binding"/>
    <property type="evidence" value="ECO:0007669"/>
    <property type="project" value="UniProtKB-KW"/>
</dbReference>
<dbReference type="AlphaFoldDB" id="A0AAD5FZW0"/>
<dbReference type="PROSITE" id="PS51192">
    <property type="entry name" value="HELICASE_ATP_BIND_1"/>
    <property type="match status" value="1"/>
</dbReference>
<keyword evidence="2" id="KW-0479">Metal-binding</keyword>
<feature type="region of interest" description="Disordered" evidence="11">
    <location>
        <begin position="1"/>
        <end position="20"/>
    </location>
</feature>
<reference evidence="15 16" key="1">
    <citation type="journal article" date="2022" name="DNA Res.">
        <title>Genome analysis of five recently described species of the CUG-Ser clade uncovers Candida theae as a new hybrid lineage with pathogenic potential in the Candida parapsilosis species complex.</title>
        <authorList>
            <person name="Mixao V."/>
            <person name="Del Olmo V."/>
            <person name="Hegedusova E."/>
            <person name="Saus E."/>
            <person name="Pryszcz L."/>
            <person name="Cillingova A."/>
            <person name="Nosek J."/>
            <person name="Gabaldon T."/>
        </authorList>
    </citation>
    <scope>NUCLEOTIDE SEQUENCE [LARGE SCALE GENOMIC DNA]</scope>
    <source>
        <strain evidence="15 16">CBS 12239</strain>
    </source>
</reference>
<sequence length="1123" mass="126469">MATQMEYRSTNPAKRQRLDSLNTFTIQPKLERQNGNSHKDPLQNGFATGNNSTGERKIEVIEISSDDEDEPTVDTKDRALTETKIEPAHSIKNEGAFKSEKSFTFENDDSDDEIIILSEKKVASDTPKPSPASATPTNLNLNGSHKLKNDPGLQSNGPTPQKYPQGSLNNTNGSVNNAHLSVTTFKPQNQSQVAPNNVNNQQLALQNQLAMGGAFANAQNNTYQTRNNPQAIGSLFQPHQNTSYSSIPGAYNMPAPVPHVGDNLEQVSRDELKQREEAKLREFGKLEQIKRTISSQIQRQQQQYEVENARMSNMSSQLSQANRLGRHALVEKIRVAILKIQRAMNTARNNINAYQRSLEPVESSMQLVRHSLASITNMLRTANHQVNAAFNPYEAEIFRDTRAQDTSSGGQDDDVQDLLDNIVSDERLEEGMEPTPPEMTIKLLKHQSMGLAWMKRMEESKTKGGILADDMGLGKTVQALALILANKSADAERKTTVIVAPVSLLRQWAAEVQSKTQPSCNLRVGIYHGEYRKVMSTASTLRKYDIVLVSYGTLASEWKRHFAKDLAENAEAGRGYLPKPDSGGTSYDSPFFSSNALFFRVILDEAQNIKNKLAIASKAVLYLKSEYRFCLTGTPMQNKIEELYPIVRFLKLRPYYIEDKFRALVIPLKSRSEDYDNVDRSHSMRKLRAMLSSILLRRTKTSKIDGQPILNLPTKHVVADYVELESEELKYYKDVEAGIQRQAQQMLASDKDHGCMFTLLLRLRQACCHQYLVEIGHIKADRKEQLDGATVKLDWRKQLRNVVGLNEGTISRIKENVQSLSSSESTCSFCYDVEELSNFAVLGECGHLVCLSCLETFFDERAVDTADSSGRVATCIDCNTTVKHANTFEYNMFERLHIAGNTIANVEGYYKDRQGSNSMSNVAIIRELTTRDQGFEPSAKIEKAIELISDIQESNPGQKIIVFSQFVTLFDLMKLVLDYQRIPYLRYDGSMSIENKNTVIKQFYQNEADVLLISLRAGNVGLTLTCANHVILMDPFWNPFVEDQAMDRAHRIGQEREVYVHRILVSNTVESRIMELQESKRELIGDALNERELKSISRLGRRELGFLFGLNGLVDRQPQAQIA</sequence>
<dbReference type="PROSITE" id="PS51194">
    <property type="entry name" value="HELICASE_CTER"/>
    <property type="match status" value="1"/>
</dbReference>
<evidence type="ECO:0000259" key="14">
    <source>
        <dbReference type="PROSITE" id="PS51194"/>
    </source>
</evidence>
<dbReference type="SMART" id="SM00487">
    <property type="entry name" value="DEXDc"/>
    <property type="match status" value="1"/>
</dbReference>
<organism evidence="15 16">
    <name type="scientific">Candida theae</name>
    <dbReference type="NCBI Taxonomy" id="1198502"/>
    <lineage>
        <taxon>Eukaryota</taxon>
        <taxon>Fungi</taxon>
        <taxon>Dikarya</taxon>
        <taxon>Ascomycota</taxon>
        <taxon>Saccharomycotina</taxon>
        <taxon>Pichiomycetes</taxon>
        <taxon>Debaryomycetaceae</taxon>
        <taxon>Candida/Lodderomyces clade</taxon>
        <taxon>Candida</taxon>
    </lineage>
</organism>
<dbReference type="InterPro" id="IPR001841">
    <property type="entry name" value="Znf_RING"/>
</dbReference>
<dbReference type="GO" id="GO:0004386">
    <property type="term" value="F:helicase activity"/>
    <property type="evidence" value="ECO:0007669"/>
    <property type="project" value="UniProtKB-KW"/>
</dbReference>
<feature type="compositionally biased region" description="Basic and acidic residues" evidence="11">
    <location>
        <begin position="29"/>
        <end position="41"/>
    </location>
</feature>
<keyword evidence="10" id="KW-0175">Coiled coil</keyword>
<evidence type="ECO:0000256" key="11">
    <source>
        <dbReference type="SAM" id="MobiDB-lite"/>
    </source>
</evidence>
<evidence type="ECO:0000256" key="5">
    <source>
        <dbReference type="ARBA" id="ARBA00022801"/>
    </source>
</evidence>
<evidence type="ECO:0000256" key="3">
    <source>
        <dbReference type="ARBA" id="ARBA00022741"/>
    </source>
</evidence>
<dbReference type="PANTHER" id="PTHR45626">
    <property type="entry name" value="TRANSCRIPTION TERMINATION FACTOR 2-RELATED"/>
    <property type="match status" value="1"/>
</dbReference>
<dbReference type="SUPFAM" id="SSF57850">
    <property type="entry name" value="RING/U-box"/>
    <property type="match status" value="1"/>
</dbReference>
<dbReference type="GO" id="GO:0016787">
    <property type="term" value="F:hydrolase activity"/>
    <property type="evidence" value="ECO:0007669"/>
    <property type="project" value="UniProtKB-KW"/>
</dbReference>
<keyword evidence="6" id="KW-0347">Helicase</keyword>
<keyword evidence="5" id="KW-0378">Hydrolase</keyword>
<evidence type="ECO:0000256" key="2">
    <source>
        <dbReference type="ARBA" id="ARBA00022723"/>
    </source>
</evidence>
<feature type="region of interest" description="Disordered" evidence="11">
    <location>
        <begin position="119"/>
        <end position="177"/>
    </location>
</feature>
<feature type="compositionally biased region" description="Low complexity" evidence="11">
    <location>
        <begin position="124"/>
        <end position="137"/>
    </location>
</feature>
<evidence type="ECO:0000256" key="4">
    <source>
        <dbReference type="ARBA" id="ARBA00022771"/>
    </source>
</evidence>
<dbReference type="PROSITE" id="PS50089">
    <property type="entry name" value="ZF_RING_2"/>
    <property type="match status" value="1"/>
</dbReference>
<dbReference type="Proteomes" id="UP001204833">
    <property type="component" value="Unassembled WGS sequence"/>
</dbReference>
<dbReference type="GO" id="GO:0000724">
    <property type="term" value="P:double-strand break repair via homologous recombination"/>
    <property type="evidence" value="ECO:0007669"/>
    <property type="project" value="TreeGrafter"/>
</dbReference>
<evidence type="ECO:0008006" key="17">
    <source>
        <dbReference type="Google" id="ProtNLM"/>
    </source>
</evidence>
<dbReference type="InterPro" id="IPR001650">
    <property type="entry name" value="Helicase_C-like"/>
</dbReference>
<dbReference type="Pfam" id="PF00271">
    <property type="entry name" value="Helicase_C"/>
    <property type="match status" value="1"/>
</dbReference>
<evidence type="ECO:0000313" key="16">
    <source>
        <dbReference type="Proteomes" id="UP001204833"/>
    </source>
</evidence>
<feature type="compositionally biased region" description="Basic and acidic residues" evidence="11">
    <location>
        <begin position="73"/>
        <end position="103"/>
    </location>
</feature>
<dbReference type="SMART" id="SM00490">
    <property type="entry name" value="HELICc"/>
    <property type="match status" value="1"/>
</dbReference>
<keyword evidence="8" id="KW-0067">ATP-binding</keyword>
<dbReference type="SMART" id="SM00184">
    <property type="entry name" value="RING"/>
    <property type="match status" value="1"/>
</dbReference>
<evidence type="ECO:0000259" key="13">
    <source>
        <dbReference type="PROSITE" id="PS51192"/>
    </source>
</evidence>
<dbReference type="InterPro" id="IPR000330">
    <property type="entry name" value="SNF2_N"/>
</dbReference>
<dbReference type="Gene3D" id="3.40.50.10810">
    <property type="entry name" value="Tandem AAA-ATPase domain"/>
    <property type="match status" value="1"/>
</dbReference>
<dbReference type="InterPro" id="IPR027417">
    <property type="entry name" value="P-loop_NTPase"/>
</dbReference>
<dbReference type="InterPro" id="IPR014001">
    <property type="entry name" value="Helicase_ATP-bd"/>
</dbReference>
<proteinExistence type="inferred from homology"/>
<evidence type="ECO:0000259" key="12">
    <source>
        <dbReference type="PROSITE" id="PS50089"/>
    </source>
</evidence>
<feature type="domain" description="Helicase ATP-binding" evidence="13">
    <location>
        <begin position="456"/>
        <end position="653"/>
    </location>
</feature>
<evidence type="ECO:0000256" key="10">
    <source>
        <dbReference type="SAM" id="Coils"/>
    </source>
</evidence>
<evidence type="ECO:0000256" key="8">
    <source>
        <dbReference type="ARBA" id="ARBA00022840"/>
    </source>
</evidence>
<dbReference type="GO" id="GO:0008094">
    <property type="term" value="F:ATP-dependent activity, acting on DNA"/>
    <property type="evidence" value="ECO:0007669"/>
    <property type="project" value="TreeGrafter"/>
</dbReference>
<dbReference type="InterPro" id="IPR049730">
    <property type="entry name" value="SNF2/RAD54-like_C"/>
</dbReference>
<feature type="domain" description="RING-type" evidence="12">
    <location>
        <begin position="827"/>
        <end position="879"/>
    </location>
</feature>
<accession>A0AAD5FZW0</accession>
<feature type="domain" description="Helicase C-terminal" evidence="14">
    <location>
        <begin position="943"/>
        <end position="1096"/>
    </location>
</feature>
<dbReference type="InterPro" id="IPR038718">
    <property type="entry name" value="SNF2-like_sf"/>
</dbReference>
<comment type="similarity">
    <text evidence="1">Belongs to the SNF2/RAD54 helicase family.</text>
</comment>
<dbReference type="PROSITE" id="PS00518">
    <property type="entry name" value="ZF_RING_1"/>
    <property type="match status" value="1"/>
</dbReference>
<feature type="coiled-coil region" evidence="10">
    <location>
        <begin position="297"/>
        <end position="357"/>
    </location>
</feature>
<evidence type="ECO:0000256" key="1">
    <source>
        <dbReference type="ARBA" id="ARBA00007025"/>
    </source>
</evidence>
<dbReference type="CDD" id="cd18008">
    <property type="entry name" value="DEXDc_SHPRH-like"/>
    <property type="match status" value="1"/>
</dbReference>
<dbReference type="Gene3D" id="3.30.40.10">
    <property type="entry name" value="Zinc/RING finger domain, C3HC4 (zinc finger)"/>
    <property type="match status" value="1"/>
</dbReference>
<comment type="caution">
    <text evidence="15">The sequence shown here is derived from an EMBL/GenBank/DDBJ whole genome shotgun (WGS) entry which is preliminary data.</text>
</comment>
<dbReference type="GO" id="GO:0005634">
    <property type="term" value="C:nucleus"/>
    <property type="evidence" value="ECO:0007669"/>
    <property type="project" value="TreeGrafter"/>
</dbReference>
<feature type="compositionally biased region" description="Polar residues" evidence="11">
    <location>
        <begin position="152"/>
        <end position="177"/>
    </location>
</feature>
<keyword evidence="4 9" id="KW-0863">Zinc-finger</keyword>
<evidence type="ECO:0000256" key="9">
    <source>
        <dbReference type="PROSITE-ProRule" id="PRU00175"/>
    </source>
</evidence>
<dbReference type="InterPro" id="IPR013083">
    <property type="entry name" value="Znf_RING/FYVE/PHD"/>
</dbReference>
<keyword evidence="7" id="KW-0862">Zinc</keyword>
<dbReference type="GeneID" id="76149505"/>
<dbReference type="InterPro" id="IPR050628">
    <property type="entry name" value="SNF2_RAD54_helicase_TF"/>
</dbReference>
<feature type="region of interest" description="Disordered" evidence="11">
    <location>
        <begin position="27"/>
        <end position="105"/>
    </location>
</feature>
<dbReference type="SUPFAM" id="SSF52540">
    <property type="entry name" value="P-loop containing nucleoside triphosphate hydrolases"/>
    <property type="match status" value="2"/>
</dbReference>
<gene>
    <name evidence="15" type="ORF">KGF57_001446</name>
</gene>
<evidence type="ECO:0000313" key="15">
    <source>
        <dbReference type="EMBL" id="KAI5962712.1"/>
    </source>
</evidence>
<evidence type="ECO:0000256" key="7">
    <source>
        <dbReference type="ARBA" id="ARBA00022833"/>
    </source>
</evidence>
<dbReference type="PANTHER" id="PTHR45626:SF16">
    <property type="entry name" value="ATP-DEPENDENT HELICASE ULS1"/>
    <property type="match status" value="1"/>
</dbReference>
<dbReference type="GO" id="GO:0005737">
    <property type="term" value="C:cytoplasm"/>
    <property type="evidence" value="ECO:0007669"/>
    <property type="project" value="TreeGrafter"/>
</dbReference>
<keyword evidence="3" id="KW-0547">Nucleotide-binding</keyword>
<name>A0AAD5FZW0_9ASCO</name>
<dbReference type="Pfam" id="PF00176">
    <property type="entry name" value="SNF2-rel_dom"/>
    <property type="match status" value="1"/>
</dbReference>
<dbReference type="InterPro" id="IPR017907">
    <property type="entry name" value="Znf_RING_CS"/>
</dbReference>
<keyword evidence="16" id="KW-1185">Reference proteome</keyword>
<dbReference type="RefSeq" id="XP_051610023.1">
    <property type="nucleotide sequence ID" value="XM_051750652.1"/>
</dbReference>
<protein>
    <recommendedName>
        <fullName evidence="17">ATP-dependent helicase ULS1</fullName>
    </recommendedName>
</protein>